<name>A0A6C2YHH5_9BACT</name>
<evidence type="ECO:0008006" key="3">
    <source>
        <dbReference type="Google" id="ProtNLM"/>
    </source>
</evidence>
<gene>
    <name evidence="1" type="ORF">GMBLW1_31460</name>
</gene>
<evidence type="ECO:0000313" key="1">
    <source>
        <dbReference type="EMBL" id="VIP00814.1"/>
    </source>
</evidence>
<proteinExistence type="predicted"/>
<sequence length="94" mass="10548">MSGWPTVEQVNGWAAEVDAVSQRIGRHFARSEPRRRAIAYLQALLSDTERKNGWQLAEYLGEATPDGVQHLLARANWNAYAVGDDLLADRSERP</sequence>
<dbReference type="KEGG" id="tim:GMBLW1_31460"/>
<protein>
    <recommendedName>
        <fullName evidence="3">Transposase IS701-like DDE domain-containing protein</fullName>
    </recommendedName>
</protein>
<dbReference type="AlphaFoldDB" id="A0A6C2YHH5"/>
<dbReference type="InParanoid" id="A0A6C2YHH5"/>
<dbReference type="EMBL" id="LR586016">
    <property type="protein sequence ID" value="VIP00814.1"/>
    <property type="molecule type" value="Genomic_DNA"/>
</dbReference>
<accession>A0A6C2YHH5</accession>
<reference evidence="1" key="1">
    <citation type="submission" date="2019-04" db="EMBL/GenBank/DDBJ databases">
        <authorList>
            <consortium name="Science for Life Laboratories"/>
        </authorList>
    </citation>
    <scope>NUCLEOTIDE SEQUENCE</scope>
    <source>
        <strain evidence="1">MBLW1</strain>
    </source>
</reference>
<organism evidence="1">
    <name type="scientific">Tuwongella immobilis</name>
    <dbReference type="NCBI Taxonomy" id="692036"/>
    <lineage>
        <taxon>Bacteria</taxon>
        <taxon>Pseudomonadati</taxon>
        <taxon>Planctomycetota</taxon>
        <taxon>Planctomycetia</taxon>
        <taxon>Gemmatales</taxon>
        <taxon>Gemmataceae</taxon>
        <taxon>Tuwongella</taxon>
    </lineage>
</organism>
<evidence type="ECO:0000313" key="2">
    <source>
        <dbReference type="Proteomes" id="UP000464378"/>
    </source>
</evidence>
<dbReference type="EMBL" id="LR593887">
    <property type="protein sequence ID" value="VTR97046.1"/>
    <property type="molecule type" value="Genomic_DNA"/>
</dbReference>
<dbReference type="Proteomes" id="UP000464378">
    <property type="component" value="Chromosome"/>
</dbReference>
<keyword evidence="2" id="KW-1185">Reference proteome</keyword>